<gene>
    <name evidence="1" type="ORF">CAAN4_G06986</name>
</gene>
<reference evidence="1 2" key="1">
    <citation type="submission" date="2024-01" db="EMBL/GenBank/DDBJ databases">
        <authorList>
            <consortium name="Genoscope - CEA"/>
            <person name="William W."/>
        </authorList>
    </citation>
    <scope>NUCLEOTIDE SEQUENCE [LARGE SCALE GENOMIC DNA]</scope>
    <source>
        <strain evidence="1 2">29B2s-10</strain>
    </source>
</reference>
<dbReference type="EMBL" id="OZ004259">
    <property type="protein sequence ID" value="CAK7917115.1"/>
    <property type="molecule type" value="Genomic_DNA"/>
</dbReference>
<dbReference type="Proteomes" id="UP001497600">
    <property type="component" value="Chromosome G"/>
</dbReference>
<evidence type="ECO:0000313" key="2">
    <source>
        <dbReference type="Proteomes" id="UP001497600"/>
    </source>
</evidence>
<accession>A0ABP0EIX9</accession>
<proteinExistence type="predicted"/>
<evidence type="ECO:0000313" key="1">
    <source>
        <dbReference type="EMBL" id="CAK7917115.1"/>
    </source>
</evidence>
<keyword evidence="2" id="KW-1185">Reference proteome</keyword>
<name>A0ABP0EIX9_9ASCO</name>
<organism evidence="1 2">
    <name type="scientific">[Candida] anglica</name>
    <dbReference type="NCBI Taxonomy" id="148631"/>
    <lineage>
        <taxon>Eukaryota</taxon>
        <taxon>Fungi</taxon>
        <taxon>Dikarya</taxon>
        <taxon>Ascomycota</taxon>
        <taxon>Saccharomycotina</taxon>
        <taxon>Pichiomycetes</taxon>
        <taxon>Debaryomycetaceae</taxon>
        <taxon>Kurtzmaniella</taxon>
    </lineage>
</organism>
<protein>
    <submittedName>
        <fullName evidence="1">Uncharacterized protein</fullName>
    </submittedName>
</protein>
<sequence>MWFDSDNYLHPFLFSAVWAPADTDPTSSPILPLELLCELIESFVNSPPLDRRVADPLGFQSSYYTIKYSSKVLLNTPQRHSSFNLLNNNSISPHLQGYGY</sequence>